<comment type="caution">
    <text evidence="2">The sequence shown here is derived from an EMBL/GenBank/DDBJ whole genome shotgun (WGS) entry which is preliminary data.</text>
</comment>
<gene>
    <name evidence="2" type="ORF">Dace_2349</name>
</gene>
<dbReference type="EMBL" id="AAEW02000007">
    <property type="protein sequence ID" value="EAT16049.1"/>
    <property type="molecule type" value="Genomic_DNA"/>
</dbReference>
<feature type="compositionally biased region" description="Low complexity" evidence="1">
    <location>
        <begin position="62"/>
        <end position="75"/>
    </location>
</feature>
<dbReference type="RefSeq" id="WP_005999953.1">
    <property type="nucleotide sequence ID" value="NZ_AAEW02000007.1"/>
</dbReference>
<evidence type="ECO:0000313" key="2">
    <source>
        <dbReference type="EMBL" id="EAT16049.1"/>
    </source>
</evidence>
<protein>
    <submittedName>
        <fullName evidence="2">Uncharacterized protein</fullName>
    </submittedName>
</protein>
<proteinExistence type="predicted"/>
<reference evidence="2" key="1">
    <citation type="submission" date="2006-05" db="EMBL/GenBank/DDBJ databases">
        <title>Annotation of the draft genome assembly of Desulfuromonas acetoxidans DSM 684.</title>
        <authorList>
            <consortium name="US DOE Joint Genome Institute (JGI-ORNL)"/>
            <person name="Larimer F."/>
            <person name="Land M."/>
            <person name="Hauser L."/>
        </authorList>
    </citation>
    <scope>NUCLEOTIDE SEQUENCE [LARGE SCALE GENOMIC DNA]</scope>
    <source>
        <strain evidence="2">DSM 684</strain>
    </source>
</reference>
<evidence type="ECO:0000256" key="1">
    <source>
        <dbReference type="SAM" id="MobiDB-lite"/>
    </source>
</evidence>
<name>Q1K092_DESA6</name>
<feature type="compositionally biased region" description="Polar residues" evidence="1">
    <location>
        <begin position="1"/>
        <end position="30"/>
    </location>
</feature>
<organism evidence="2 3">
    <name type="scientific">Desulfuromonas acetoxidans (strain DSM 684 / 11070)</name>
    <dbReference type="NCBI Taxonomy" id="281689"/>
    <lineage>
        <taxon>Bacteria</taxon>
        <taxon>Pseudomonadati</taxon>
        <taxon>Thermodesulfobacteriota</taxon>
        <taxon>Desulfuromonadia</taxon>
        <taxon>Desulfuromonadales</taxon>
        <taxon>Desulfuromonadaceae</taxon>
        <taxon>Desulfuromonas</taxon>
    </lineage>
</organism>
<dbReference type="AlphaFoldDB" id="Q1K092"/>
<accession>Q1K092</accession>
<reference evidence="2" key="2">
    <citation type="submission" date="2006-05" db="EMBL/GenBank/DDBJ databases">
        <title>Sequencing of the draft genome and assembly of Desulfuromonas acetoxidans DSM 684.</title>
        <authorList>
            <consortium name="US DOE Joint Genome Institute (JGI-PGF)"/>
            <person name="Copeland A."/>
            <person name="Lucas S."/>
            <person name="Lapidus A."/>
            <person name="Barry K."/>
            <person name="Detter J.C."/>
            <person name="Glavina del Rio T."/>
            <person name="Hammon N."/>
            <person name="Israni S."/>
            <person name="Dalin E."/>
            <person name="Tice H."/>
            <person name="Bruce D."/>
            <person name="Pitluck S."/>
            <person name="Richardson P."/>
        </authorList>
    </citation>
    <scope>NUCLEOTIDE SEQUENCE [LARGE SCALE GENOMIC DNA]</scope>
    <source>
        <strain evidence="2">DSM 684</strain>
    </source>
</reference>
<feature type="compositionally biased region" description="Polar residues" evidence="1">
    <location>
        <begin position="105"/>
        <end position="126"/>
    </location>
</feature>
<evidence type="ECO:0000313" key="3">
    <source>
        <dbReference type="Proteomes" id="UP000005695"/>
    </source>
</evidence>
<keyword evidence="3" id="KW-1185">Reference proteome</keyword>
<feature type="region of interest" description="Disordered" evidence="1">
    <location>
        <begin position="1"/>
        <end position="165"/>
    </location>
</feature>
<feature type="compositionally biased region" description="Polar residues" evidence="1">
    <location>
        <begin position="76"/>
        <end position="87"/>
    </location>
</feature>
<dbReference type="Proteomes" id="UP000005695">
    <property type="component" value="Unassembled WGS sequence"/>
</dbReference>
<sequence>MNVSALSGTTTSVSQASVNVVDTQAAQSRQPETRLTVLPSGDTVQISAEARSLSAQMPPVTSTPTTLAPRTTSRSNSADNLTQTTASPLRLVSRGETSTPEEAEALSQQAVSTQEETPVVTQNSSNQAVQQQEQPEDEQEMSPLQQMQKQADEEQQTVEEENKNEIQIRDVQSEIGGVRRDITFLVGRAAINETIREELHDKKTELSELMVELFQLESVSGSPLR</sequence>